<feature type="transmembrane region" description="Helical" evidence="6">
    <location>
        <begin position="406"/>
        <end position="425"/>
    </location>
</feature>
<accession>A0AA36GEF1</accession>
<protein>
    <recommendedName>
        <fullName evidence="7">Major facilitator superfamily (MFS) profile domain-containing protein</fullName>
    </recommendedName>
</protein>
<dbReference type="InterPro" id="IPR005828">
    <property type="entry name" value="MFS_sugar_transport-like"/>
</dbReference>
<feature type="non-terminal residue" evidence="8">
    <location>
        <position position="1"/>
    </location>
</feature>
<organism evidence="8 9">
    <name type="scientific">Mesorhabditis spiculigera</name>
    <dbReference type="NCBI Taxonomy" id="96644"/>
    <lineage>
        <taxon>Eukaryota</taxon>
        <taxon>Metazoa</taxon>
        <taxon>Ecdysozoa</taxon>
        <taxon>Nematoda</taxon>
        <taxon>Chromadorea</taxon>
        <taxon>Rhabditida</taxon>
        <taxon>Rhabditina</taxon>
        <taxon>Rhabditomorpha</taxon>
        <taxon>Rhabditoidea</taxon>
        <taxon>Rhabditidae</taxon>
        <taxon>Mesorhabditinae</taxon>
        <taxon>Mesorhabditis</taxon>
    </lineage>
</organism>
<dbReference type="Gene3D" id="1.20.1250.20">
    <property type="entry name" value="MFS general substrate transporter like domains"/>
    <property type="match status" value="1"/>
</dbReference>
<dbReference type="SUPFAM" id="SSF103473">
    <property type="entry name" value="MFS general substrate transporter"/>
    <property type="match status" value="1"/>
</dbReference>
<feature type="transmembrane region" description="Helical" evidence="6">
    <location>
        <begin position="463"/>
        <end position="486"/>
    </location>
</feature>
<evidence type="ECO:0000259" key="7">
    <source>
        <dbReference type="PROSITE" id="PS50850"/>
    </source>
</evidence>
<dbReference type="PROSITE" id="PS50850">
    <property type="entry name" value="MFS"/>
    <property type="match status" value="1"/>
</dbReference>
<keyword evidence="3 6" id="KW-1133">Transmembrane helix</keyword>
<comment type="subcellular location">
    <subcellularLocation>
        <location evidence="1">Membrane</location>
        <topology evidence="1">Multi-pass membrane protein</topology>
    </subcellularLocation>
</comment>
<sequence length="557" mass="62162">MKFEEFYFSTFGEMGRYQKIQFWLVMIPTMICALHIYSWTFAAQKTPYRCALDGELGHTDAANYVTNDTRIKINLEECYDTKTKLRANWTGLNETNTSCHYESCNFADGTKCQEYVFDHSKVKYTALEKWEFVCESQDFFKSSFQAAYYVGQMAGSVIFGILGDKIGRKKCFFLALVLQLAFGLLQSVVPWSWMYLICRVITGFSHPGIFVIAVIIGMELVGPSYRTLSGIVTAVFFALGQVLLGVMSSYITDFRLLHLAITAPTVIFMTYWWIVPESIPWLISMSKFDEADKILQKAAKVNNVTLPENWWEILDNSESNSADGDRSEESDHQYSSADLFRTPKMLKRTLTVLFIWPVVTMTYYGLSIKPDVLGGDLHTSFILGGLIEMPALLIVYLTVDRIGRRPVLAGSFALTGITLLLNLVIPEDPIAQLLVARGAISSVYAVIYSFTPELFPTCVRNTAMGYCSMTARVGAIAASYVSFWVVERFGKIVLIIPFGGLAIMAAIATWVFLPETMGKPLPETIAEVEGTITDSEQQPLAPNSDSTSAKPGSSTTN</sequence>
<evidence type="ECO:0000256" key="2">
    <source>
        <dbReference type="ARBA" id="ARBA00022692"/>
    </source>
</evidence>
<keyword evidence="2 6" id="KW-0812">Transmembrane</keyword>
<dbReference type="Proteomes" id="UP001177023">
    <property type="component" value="Unassembled WGS sequence"/>
</dbReference>
<keyword evidence="9" id="KW-1185">Reference proteome</keyword>
<feature type="transmembrane region" description="Helical" evidence="6">
    <location>
        <begin position="171"/>
        <end position="188"/>
    </location>
</feature>
<dbReference type="GO" id="GO:0022857">
    <property type="term" value="F:transmembrane transporter activity"/>
    <property type="evidence" value="ECO:0007669"/>
    <property type="project" value="InterPro"/>
</dbReference>
<feature type="transmembrane region" description="Helical" evidence="6">
    <location>
        <begin position="492"/>
        <end position="513"/>
    </location>
</feature>
<evidence type="ECO:0000313" key="8">
    <source>
        <dbReference type="EMBL" id="CAJ0587932.1"/>
    </source>
</evidence>
<feature type="compositionally biased region" description="Polar residues" evidence="5">
    <location>
        <begin position="532"/>
        <end position="557"/>
    </location>
</feature>
<evidence type="ECO:0000256" key="3">
    <source>
        <dbReference type="ARBA" id="ARBA00022989"/>
    </source>
</evidence>
<comment type="caution">
    <text evidence="8">The sequence shown here is derived from an EMBL/GenBank/DDBJ whole genome shotgun (WGS) entry which is preliminary data.</text>
</comment>
<feature type="transmembrane region" description="Helical" evidence="6">
    <location>
        <begin position="20"/>
        <end position="39"/>
    </location>
</feature>
<dbReference type="CDD" id="cd17317">
    <property type="entry name" value="MFS_SLC22"/>
    <property type="match status" value="1"/>
</dbReference>
<name>A0AA36GEF1_9BILA</name>
<proteinExistence type="predicted"/>
<feature type="domain" description="Major facilitator superfamily (MFS) profile" evidence="7">
    <location>
        <begin position="104"/>
        <end position="517"/>
    </location>
</feature>
<feature type="region of interest" description="Disordered" evidence="5">
    <location>
        <begin position="528"/>
        <end position="557"/>
    </location>
</feature>
<feature type="transmembrane region" description="Helical" evidence="6">
    <location>
        <begin position="228"/>
        <end position="250"/>
    </location>
</feature>
<evidence type="ECO:0000256" key="6">
    <source>
        <dbReference type="SAM" id="Phobius"/>
    </source>
</evidence>
<feature type="transmembrane region" description="Helical" evidence="6">
    <location>
        <begin position="256"/>
        <end position="275"/>
    </location>
</feature>
<reference evidence="8" key="1">
    <citation type="submission" date="2023-06" db="EMBL/GenBank/DDBJ databases">
        <authorList>
            <person name="Delattre M."/>
        </authorList>
    </citation>
    <scope>NUCLEOTIDE SEQUENCE</scope>
    <source>
        <strain evidence="8">AF72</strain>
    </source>
</reference>
<dbReference type="InterPro" id="IPR020846">
    <property type="entry name" value="MFS_dom"/>
</dbReference>
<keyword evidence="4 6" id="KW-0472">Membrane</keyword>
<dbReference type="AlphaFoldDB" id="A0AA36GEF1"/>
<dbReference type="EMBL" id="CATQJA010002710">
    <property type="protein sequence ID" value="CAJ0587932.1"/>
    <property type="molecule type" value="Genomic_DNA"/>
</dbReference>
<dbReference type="PANTHER" id="PTHR24064">
    <property type="entry name" value="SOLUTE CARRIER FAMILY 22 MEMBER"/>
    <property type="match status" value="1"/>
</dbReference>
<evidence type="ECO:0000256" key="5">
    <source>
        <dbReference type="SAM" id="MobiDB-lite"/>
    </source>
</evidence>
<gene>
    <name evidence="8" type="ORF">MSPICULIGERA_LOCUS25885</name>
</gene>
<feature type="transmembrane region" description="Helical" evidence="6">
    <location>
        <begin position="378"/>
        <end position="399"/>
    </location>
</feature>
<evidence type="ECO:0000256" key="4">
    <source>
        <dbReference type="ARBA" id="ARBA00023136"/>
    </source>
</evidence>
<dbReference type="InterPro" id="IPR036259">
    <property type="entry name" value="MFS_trans_sf"/>
</dbReference>
<dbReference type="GO" id="GO:0016020">
    <property type="term" value="C:membrane"/>
    <property type="evidence" value="ECO:0007669"/>
    <property type="project" value="UniProtKB-SubCell"/>
</dbReference>
<dbReference type="Pfam" id="PF00083">
    <property type="entry name" value="Sugar_tr"/>
    <property type="match status" value="1"/>
</dbReference>
<evidence type="ECO:0000256" key="1">
    <source>
        <dbReference type="ARBA" id="ARBA00004141"/>
    </source>
</evidence>
<evidence type="ECO:0000313" key="9">
    <source>
        <dbReference type="Proteomes" id="UP001177023"/>
    </source>
</evidence>
<feature type="transmembrane region" description="Helical" evidence="6">
    <location>
        <begin position="194"/>
        <end position="216"/>
    </location>
</feature>
<feature type="transmembrane region" description="Helical" evidence="6">
    <location>
        <begin position="349"/>
        <end position="366"/>
    </location>
</feature>